<dbReference type="EMBL" id="BARS01044516">
    <property type="protein sequence ID" value="GAG37017.1"/>
    <property type="molecule type" value="Genomic_DNA"/>
</dbReference>
<name>X0XNY1_9ZZZZ</name>
<keyword evidence="1" id="KW-0175">Coiled coil</keyword>
<reference evidence="2" key="1">
    <citation type="journal article" date="2014" name="Front. Microbiol.">
        <title>High frequency of phylogenetically diverse reductive dehalogenase-homologous genes in deep subseafloor sedimentary metagenomes.</title>
        <authorList>
            <person name="Kawai M."/>
            <person name="Futagami T."/>
            <person name="Toyoda A."/>
            <person name="Takaki Y."/>
            <person name="Nishi S."/>
            <person name="Hori S."/>
            <person name="Arai W."/>
            <person name="Tsubouchi T."/>
            <person name="Morono Y."/>
            <person name="Uchiyama I."/>
            <person name="Ito T."/>
            <person name="Fujiyama A."/>
            <person name="Inagaki F."/>
            <person name="Takami H."/>
        </authorList>
    </citation>
    <scope>NUCLEOTIDE SEQUENCE</scope>
    <source>
        <strain evidence="2">Expedition CK06-06</strain>
    </source>
</reference>
<feature type="non-terminal residue" evidence="2">
    <location>
        <position position="83"/>
    </location>
</feature>
<dbReference type="AlphaFoldDB" id="X0XNY1"/>
<gene>
    <name evidence="2" type="ORF">S01H1_67241</name>
</gene>
<accession>X0XNY1</accession>
<comment type="caution">
    <text evidence="2">The sequence shown here is derived from an EMBL/GenBank/DDBJ whole genome shotgun (WGS) entry which is preliminary data.</text>
</comment>
<evidence type="ECO:0000256" key="1">
    <source>
        <dbReference type="SAM" id="Coils"/>
    </source>
</evidence>
<feature type="coiled-coil region" evidence="1">
    <location>
        <begin position="41"/>
        <end position="68"/>
    </location>
</feature>
<evidence type="ECO:0000313" key="2">
    <source>
        <dbReference type="EMBL" id="GAG37017.1"/>
    </source>
</evidence>
<sequence>MANFWDSLGDTFSGINAGVVGIVGGVAAQIGSGAQLTSAQAAMLNAQAQNYGETLKSQERERDAQRNQLYIVFALVFLAPILA</sequence>
<proteinExistence type="predicted"/>
<protein>
    <submittedName>
        <fullName evidence="2">Uncharacterized protein</fullName>
    </submittedName>
</protein>
<organism evidence="2">
    <name type="scientific">marine sediment metagenome</name>
    <dbReference type="NCBI Taxonomy" id="412755"/>
    <lineage>
        <taxon>unclassified sequences</taxon>
        <taxon>metagenomes</taxon>
        <taxon>ecological metagenomes</taxon>
    </lineage>
</organism>